<organism evidence="1 2">
    <name type="scientific">Pseudomonas inefficax</name>
    <dbReference type="NCBI Taxonomy" id="2078786"/>
    <lineage>
        <taxon>Bacteria</taxon>
        <taxon>Pseudomonadati</taxon>
        <taxon>Pseudomonadota</taxon>
        <taxon>Gammaproteobacteria</taxon>
        <taxon>Pseudomonadales</taxon>
        <taxon>Pseudomonadaceae</taxon>
        <taxon>Pseudomonas</taxon>
    </lineage>
</organism>
<dbReference type="AlphaFoldDB" id="A0AAQ1SR98"/>
<evidence type="ECO:0000313" key="1">
    <source>
        <dbReference type="EMBL" id="SPO58565.1"/>
    </source>
</evidence>
<accession>A0AAQ1SR98</accession>
<sequence length="64" mass="7493">MVRLAKAKNNGTLQSCTRRSVDLHFLVITFYRSLPLPGDFIHHSRALGRLFHHKHRFDTPKSCY</sequence>
<gene>
    <name evidence="1" type="ORF">JV551A3_V1_110005</name>
</gene>
<dbReference type="Proteomes" id="UP000294335">
    <property type="component" value="Unassembled WGS sequence"/>
</dbReference>
<keyword evidence="2" id="KW-1185">Reference proteome</keyword>
<reference evidence="1 2" key="1">
    <citation type="submission" date="2018-02" db="EMBL/GenBank/DDBJ databases">
        <authorList>
            <person name="Dubost A."/>
        </authorList>
    </citation>
    <scope>NUCLEOTIDE SEQUENCE [LARGE SCALE GENOMIC DNA]</scope>
    <source>
        <strain evidence="2">JV551A3</strain>
    </source>
</reference>
<dbReference type="EMBL" id="OPYN01000011">
    <property type="protein sequence ID" value="SPO58565.1"/>
    <property type="molecule type" value="Genomic_DNA"/>
</dbReference>
<comment type="caution">
    <text evidence="1">The sequence shown here is derived from an EMBL/GenBank/DDBJ whole genome shotgun (WGS) entry which is preliminary data.</text>
</comment>
<name>A0AAQ1SR98_9PSED</name>
<protein>
    <submittedName>
        <fullName evidence="1">Uncharacterized protein</fullName>
    </submittedName>
</protein>
<proteinExistence type="predicted"/>
<evidence type="ECO:0000313" key="2">
    <source>
        <dbReference type="Proteomes" id="UP000294335"/>
    </source>
</evidence>